<dbReference type="GO" id="GO:0044183">
    <property type="term" value="F:protein folding chaperone"/>
    <property type="evidence" value="ECO:0007669"/>
    <property type="project" value="TreeGrafter"/>
</dbReference>
<dbReference type="InterPro" id="IPR037041">
    <property type="entry name" value="Trigger_fac_C_sf"/>
</dbReference>
<dbReference type="InterPro" id="IPR005215">
    <property type="entry name" value="Trig_fac"/>
</dbReference>
<accession>A0A3A9ZTP6</accession>
<evidence type="ECO:0000259" key="1">
    <source>
        <dbReference type="Pfam" id="PF05697"/>
    </source>
</evidence>
<dbReference type="EMBL" id="RBAM01000193">
    <property type="protein sequence ID" value="RKN51615.1"/>
    <property type="molecule type" value="Genomic_DNA"/>
</dbReference>
<protein>
    <submittedName>
        <fullName evidence="2">Trigger factor</fullName>
    </submittedName>
</protein>
<dbReference type="RefSeq" id="WP_277875681.1">
    <property type="nucleotide sequence ID" value="NZ_RBAM01000193.1"/>
</dbReference>
<keyword evidence="3" id="KW-1185">Reference proteome</keyword>
<feature type="domain" description="Trigger factor ribosome-binding bacterial" evidence="1">
    <location>
        <begin position="1"/>
        <end position="144"/>
    </location>
</feature>
<dbReference type="Gene3D" id="1.10.3120.10">
    <property type="entry name" value="Trigger factor, C-terminal domain"/>
    <property type="match status" value="1"/>
</dbReference>
<dbReference type="Gene3D" id="3.10.50.40">
    <property type="match status" value="1"/>
</dbReference>
<dbReference type="InterPro" id="IPR046357">
    <property type="entry name" value="PPIase_dom_sf"/>
</dbReference>
<dbReference type="GO" id="GO:0051083">
    <property type="term" value="P:'de novo' cotranslational protein folding"/>
    <property type="evidence" value="ECO:0007669"/>
    <property type="project" value="TreeGrafter"/>
</dbReference>
<dbReference type="GO" id="GO:0015031">
    <property type="term" value="P:protein transport"/>
    <property type="evidence" value="ECO:0007669"/>
    <property type="project" value="InterPro"/>
</dbReference>
<dbReference type="GO" id="GO:0043335">
    <property type="term" value="P:protein unfolding"/>
    <property type="evidence" value="ECO:0007669"/>
    <property type="project" value="TreeGrafter"/>
</dbReference>
<dbReference type="SUPFAM" id="SSF102735">
    <property type="entry name" value="Trigger factor ribosome-binding domain"/>
    <property type="match status" value="1"/>
</dbReference>
<dbReference type="Pfam" id="PF05697">
    <property type="entry name" value="Trigger_N"/>
    <property type="match status" value="1"/>
</dbReference>
<reference evidence="2 3" key="1">
    <citation type="journal article" date="2015" name="Antonie Van Leeuwenhoek">
        <title>Streptomyces klenkii sp. nov., isolated from deep marine sediment.</title>
        <authorList>
            <person name="Veyisoglu A."/>
            <person name="Sahin N."/>
        </authorList>
    </citation>
    <scope>NUCLEOTIDE SEQUENCE [LARGE SCALE GENOMIC DNA]</scope>
    <source>
        <strain evidence="2 3">KCTC 29202</strain>
    </source>
</reference>
<dbReference type="Gene3D" id="3.30.70.1050">
    <property type="entry name" value="Trigger factor ribosome-binding domain"/>
    <property type="match status" value="1"/>
</dbReference>
<dbReference type="PANTHER" id="PTHR30560:SF3">
    <property type="entry name" value="TRIGGER FACTOR-LIKE PROTEIN TIG, CHLOROPLASTIC"/>
    <property type="match status" value="1"/>
</dbReference>
<dbReference type="GO" id="GO:0003755">
    <property type="term" value="F:peptidyl-prolyl cis-trans isomerase activity"/>
    <property type="evidence" value="ECO:0007669"/>
    <property type="project" value="InterPro"/>
</dbReference>
<dbReference type="PANTHER" id="PTHR30560">
    <property type="entry name" value="TRIGGER FACTOR CHAPERONE AND PEPTIDYL-PROLYL CIS/TRANS ISOMERASE"/>
    <property type="match status" value="1"/>
</dbReference>
<organism evidence="2 3">
    <name type="scientific">Streptomyces klenkii</name>
    <dbReference type="NCBI Taxonomy" id="1420899"/>
    <lineage>
        <taxon>Bacteria</taxon>
        <taxon>Bacillati</taxon>
        <taxon>Actinomycetota</taxon>
        <taxon>Actinomycetes</taxon>
        <taxon>Kitasatosporales</taxon>
        <taxon>Streptomycetaceae</taxon>
        <taxon>Streptomyces</taxon>
    </lineage>
</organism>
<name>A0A3A9ZTP6_9ACTN</name>
<dbReference type="InterPro" id="IPR008881">
    <property type="entry name" value="Trigger_fac_ribosome-bd_bac"/>
</dbReference>
<dbReference type="FunFam" id="3.30.70.1050:FF:000003">
    <property type="entry name" value="Trigger factor"/>
    <property type="match status" value="1"/>
</dbReference>
<gene>
    <name evidence="2" type="ORF">D7231_35710</name>
</gene>
<dbReference type="GO" id="GO:0043022">
    <property type="term" value="F:ribosome binding"/>
    <property type="evidence" value="ECO:0007669"/>
    <property type="project" value="TreeGrafter"/>
</dbReference>
<feature type="non-terminal residue" evidence="2">
    <location>
        <position position="166"/>
    </location>
</feature>
<dbReference type="AlphaFoldDB" id="A0A3A9ZTP6"/>
<dbReference type="InterPro" id="IPR036611">
    <property type="entry name" value="Trigger_fac_ribosome-bd_sf"/>
</dbReference>
<comment type="caution">
    <text evidence="2">The sequence shown here is derived from an EMBL/GenBank/DDBJ whole genome shotgun (WGS) entry which is preliminary data.</text>
</comment>
<sequence length="166" mass="18326">MKSAVETLNPTRVRLTVEVPFEELKPSLDAAYRKINQQVSVPGFRKGKIPARIIDQRFGRGAVLEEAVNDALPKFYSEAVSEGEINPLGQPDVDITELRDNELLAFTAEVDIRPEIEIPDYSGIAVTVEAAEVSDEDVDETVGRLRERFASTSVVERPAAEGDEVK</sequence>
<proteinExistence type="predicted"/>
<dbReference type="Proteomes" id="UP000270343">
    <property type="component" value="Unassembled WGS sequence"/>
</dbReference>
<evidence type="ECO:0000313" key="3">
    <source>
        <dbReference type="Proteomes" id="UP000270343"/>
    </source>
</evidence>
<evidence type="ECO:0000313" key="2">
    <source>
        <dbReference type="EMBL" id="RKN51615.1"/>
    </source>
</evidence>